<dbReference type="Proteomes" id="UP000652354">
    <property type="component" value="Unassembled WGS sequence"/>
</dbReference>
<proteinExistence type="predicted"/>
<evidence type="ECO:0000313" key="3">
    <source>
        <dbReference type="Proteomes" id="UP000652354"/>
    </source>
</evidence>
<evidence type="ECO:0000313" key="2">
    <source>
        <dbReference type="EMBL" id="GIG53764.1"/>
    </source>
</evidence>
<dbReference type="PROSITE" id="PS51318">
    <property type="entry name" value="TAT"/>
    <property type="match status" value="1"/>
</dbReference>
<reference evidence="2" key="1">
    <citation type="submission" date="2021-01" db="EMBL/GenBank/DDBJ databases">
        <title>Whole genome shotgun sequence of Demequina activiva NBRC 110675.</title>
        <authorList>
            <person name="Komaki H."/>
            <person name="Tamura T."/>
        </authorList>
    </citation>
    <scope>NUCLEOTIDE SEQUENCE</scope>
    <source>
        <strain evidence="2">NBRC 110675</strain>
    </source>
</reference>
<sequence>MAQKEAAPARVKHDVSRRRIIAGAAWATPAIIVGLSAPPAAASVSEPSPNDGTVTIGAGVTQIGSNSGQPIYDIQYRPLSFAGSAGVYPVALEVRASFPASAVASPIVIGNLPGPYGWLISAQTTGSNVDLVFTKDPQVSFQYSIPGLQGWIRAKSPAVSLSTMVVVSGATNAGGTVTGSSVFTF</sequence>
<accession>A0A919Q0I7</accession>
<dbReference type="AlphaFoldDB" id="A0A919Q0I7"/>
<keyword evidence="3" id="KW-1185">Reference proteome</keyword>
<protein>
    <submittedName>
        <fullName evidence="2">Uncharacterized protein</fullName>
    </submittedName>
</protein>
<keyword evidence="1" id="KW-0812">Transmembrane</keyword>
<dbReference type="EMBL" id="BONR01000001">
    <property type="protein sequence ID" value="GIG53764.1"/>
    <property type="molecule type" value="Genomic_DNA"/>
</dbReference>
<organism evidence="2 3">
    <name type="scientific">Demequina activiva</name>
    <dbReference type="NCBI Taxonomy" id="1582364"/>
    <lineage>
        <taxon>Bacteria</taxon>
        <taxon>Bacillati</taxon>
        <taxon>Actinomycetota</taxon>
        <taxon>Actinomycetes</taxon>
        <taxon>Micrococcales</taxon>
        <taxon>Demequinaceae</taxon>
        <taxon>Demequina</taxon>
    </lineage>
</organism>
<comment type="caution">
    <text evidence="2">The sequence shown here is derived from an EMBL/GenBank/DDBJ whole genome shotgun (WGS) entry which is preliminary data.</text>
</comment>
<evidence type="ECO:0000256" key="1">
    <source>
        <dbReference type="SAM" id="Phobius"/>
    </source>
</evidence>
<gene>
    <name evidence="2" type="ORF">Dac01nite_05160</name>
</gene>
<dbReference type="InterPro" id="IPR006311">
    <property type="entry name" value="TAT_signal"/>
</dbReference>
<keyword evidence="1" id="KW-0472">Membrane</keyword>
<dbReference type="RefSeq" id="WP_203653189.1">
    <property type="nucleotide sequence ID" value="NZ_BONR01000001.1"/>
</dbReference>
<name>A0A919Q0I7_9MICO</name>
<keyword evidence="1" id="KW-1133">Transmembrane helix</keyword>
<feature type="transmembrane region" description="Helical" evidence="1">
    <location>
        <begin position="20"/>
        <end position="41"/>
    </location>
</feature>